<protein>
    <recommendedName>
        <fullName evidence="1">DUF4268 domain-containing protein</fullName>
    </recommendedName>
</protein>
<dbReference type="AlphaFoldDB" id="A0A2H4VP13"/>
<dbReference type="RefSeq" id="WP_100909048.1">
    <property type="nucleotide sequence ID" value="NZ_CP017768.1"/>
</dbReference>
<dbReference type="Proteomes" id="UP000232631">
    <property type="component" value="Chromosome"/>
</dbReference>
<dbReference type="KEGG" id="msub:BK009_03410"/>
<sequence length="317" mass="36887">MAKEINLATINEFPLNDLFQFEDRDFTPWLQKNIDYLGNLIGIDIADAETEVPIGNYRLDILAYEAGTDRKIAIENQYGTTNHTHLGQLMTYMAGINAEVVVWIAENFNNEHLTAINHLNQISNENIAFFCIKPRLIRVGDSDPALEFLVVAKPDEWEKQVKRETKLSDRQIEYEKFWIKLVNRFKEVYPNIKPGMWSVNRSYLIMCFGGSGLEYILKFSHGSFLINLYIKGNAKMHPHEIFDRIVVKKDFIEKDVGAEIEFDKKEGVKATRINLYCDAEADILNLSEKEKDFLIEWSIEWLPKFKNAIQKIKRDIE</sequence>
<dbReference type="GeneID" id="35125502"/>
<evidence type="ECO:0000313" key="3">
    <source>
        <dbReference type="Proteomes" id="UP000232631"/>
    </source>
</evidence>
<name>A0A2H4VP13_9EURY</name>
<evidence type="ECO:0000313" key="2">
    <source>
        <dbReference type="EMBL" id="AUB59806.1"/>
    </source>
</evidence>
<dbReference type="InterPro" id="IPR011856">
    <property type="entry name" value="tRNA_endonuc-like_dom_sf"/>
</dbReference>
<proteinExistence type="predicted"/>
<dbReference type="InterPro" id="IPR025364">
    <property type="entry name" value="DUF4268"/>
</dbReference>
<feature type="domain" description="DUF4268" evidence="1">
    <location>
        <begin position="174"/>
        <end position="312"/>
    </location>
</feature>
<accession>A0A2H4VP13</accession>
<keyword evidence="3" id="KW-1185">Reference proteome</keyword>
<organism evidence="2 3">
    <name type="scientific">Methanobacterium subterraneum</name>
    <dbReference type="NCBI Taxonomy" id="59277"/>
    <lineage>
        <taxon>Archaea</taxon>
        <taxon>Methanobacteriati</taxon>
        <taxon>Methanobacteriota</taxon>
        <taxon>Methanomada group</taxon>
        <taxon>Methanobacteria</taxon>
        <taxon>Methanobacteriales</taxon>
        <taxon>Methanobacteriaceae</taxon>
        <taxon>Methanobacterium</taxon>
    </lineage>
</organism>
<dbReference type="Gene3D" id="3.40.1350.10">
    <property type="match status" value="1"/>
</dbReference>
<dbReference type="GO" id="GO:0003676">
    <property type="term" value="F:nucleic acid binding"/>
    <property type="evidence" value="ECO:0007669"/>
    <property type="project" value="InterPro"/>
</dbReference>
<reference evidence="2 3" key="1">
    <citation type="submission" date="2016-10" db="EMBL/GenBank/DDBJ databases">
        <title>Comparative genomics between deep and shallow subseafloor isolates.</title>
        <authorList>
            <person name="Ishii S."/>
            <person name="Miller J.R."/>
            <person name="Sutton G."/>
            <person name="Suzuki S."/>
            <person name="Methe B."/>
            <person name="Inagaki F."/>
            <person name="Imachi H."/>
        </authorList>
    </citation>
    <scope>NUCLEOTIDE SEQUENCE [LARGE SCALE GENOMIC DNA]</scope>
    <source>
        <strain evidence="2 3">A8p</strain>
    </source>
</reference>
<dbReference type="EMBL" id="CP017768">
    <property type="protein sequence ID" value="AUB59806.1"/>
    <property type="molecule type" value="Genomic_DNA"/>
</dbReference>
<evidence type="ECO:0000259" key="1">
    <source>
        <dbReference type="Pfam" id="PF14088"/>
    </source>
</evidence>
<gene>
    <name evidence="2" type="ORF">BK009_03410</name>
</gene>
<dbReference type="Pfam" id="PF14088">
    <property type="entry name" value="DUF4268"/>
    <property type="match status" value="1"/>
</dbReference>